<evidence type="ECO:0000259" key="1">
    <source>
        <dbReference type="Pfam" id="PF00089"/>
    </source>
</evidence>
<dbReference type="GO" id="GO:0016787">
    <property type="term" value="F:hydrolase activity"/>
    <property type="evidence" value="ECO:0007669"/>
    <property type="project" value="UniProtKB-KW"/>
</dbReference>
<comment type="caution">
    <text evidence="2">The sequence shown here is derived from an EMBL/GenBank/DDBJ whole genome shotgun (WGS) entry which is preliminary data.</text>
</comment>
<feature type="domain" description="Peptidase S1" evidence="1">
    <location>
        <begin position="3"/>
        <end position="43"/>
    </location>
</feature>
<name>A0ABW2TJR7_9PSEU</name>
<dbReference type="Pfam" id="PF00089">
    <property type="entry name" value="Trypsin"/>
    <property type="match status" value="1"/>
</dbReference>
<dbReference type="InterPro" id="IPR043504">
    <property type="entry name" value="Peptidase_S1_PA_chymotrypsin"/>
</dbReference>
<dbReference type="InterPro" id="IPR009003">
    <property type="entry name" value="Peptidase_S1_PA"/>
</dbReference>
<dbReference type="Proteomes" id="UP001596512">
    <property type="component" value="Unassembled WGS sequence"/>
</dbReference>
<sequence>MTTGIISAVDREVTISQGGVSYRALQTDASINQGNSGGPFSTARGA</sequence>
<reference evidence="3" key="1">
    <citation type="journal article" date="2019" name="Int. J. Syst. Evol. Microbiol.">
        <title>The Global Catalogue of Microorganisms (GCM) 10K type strain sequencing project: providing services to taxonomists for standard genome sequencing and annotation.</title>
        <authorList>
            <consortium name="The Broad Institute Genomics Platform"/>
            <consortium name="The Broad Institute Genome Sequencing Center for Infectious Disease"/>
            <person name="Wu L."/>
            <person name="Ma J."/>
        </authorList>
    </citation>
    <scope>NUCLEOTIDE SEQUENCE [LARGE SCALE GENOMIC DNA]</scope>
    <source>
        <strain evidence="3">JCM 17695</strain>
    </source>
</reference>
<dbReference type="SUPFAM" id="SSF50494">
    <property type="entry name" value="Trypsin-like serine proteases"/>
    <property type="match status" value="1"/>
</dbReference>
<protein>
    <submittedName>
        <fullName evidence="2">Trypsin-like serine protease</fullName>
        <ecNumber evidence="2">3.4.21.-</ecNumber>
    </submittedName>
</protein>
<keyword evidence="3" id="KW-1185">Reference proteome</keyword>
<evidence type="ECO:0000313" key="2">
    <source>
        <dbReference type="EMBL" id="MFC7614002.1"/>
    </source>
</evidence>
<gene>
    <name evidence="2" type="ORF">ACFQV2_10990</name>
</gene>
<dbReference type="InterPro" id="IPR001254">
    <property type="entry name" value="Trypsin_dom"/>
</dbReference>
<proteinExistence type="predicted"/>
<organism evidence="2 3">
    <name type="scientific">Actinokineospora soli</name>
    <dbReference type="NCBI Taxonomy" id="1048753"/>
    <lineage>
        <taxon>Bacteria</taxon>
        <taxon>Bacillati</taxon>
        <taxon>Actinomycetota</taxon>
        <taxon>Actinomycetes</taxon>
        <taxon>Pseudonocardiales</taxon>
        <taxon>Pseudonocardiaceae</taxon>
        <taxon>Actinokineospora</taxon>
    </lineage>
</organism>
<accession>A0ABW2TJR7</accession>
<dbReference type="EMBL" id="JBHTEY010000004">
    <property type="protein sequence ID" value="MFC7614002.1"/>
    <property type="molecule type" value="Genomic_DNA"/>
</dbReference>
<dbReference type="EC" id="3.4.21.-" evidence="2"/>
<dbReference type="Gene3D" id="2.40.10.10">
    <property type="entry name" value="Trypsin-like serine proteases"/>
    <property type="match status" value="1"/>
</dbReference>
<keyword evidence="2" id="KW-0378">Hydrolase</keyword>
<evidence type="ECO:0000313" key="3">
    <source>
        <dbReference type="Proteomes" id="UP001596512"/>
    </source>
</evidence>